<dbReference type="InterPro" id="IPR006224">
    <property type="entry name" value="PsdUridine_synth_RluA-like_CS"/>
</dbReference>
<dbReference type="CDD" id="cd00165">
    <property type="entry name" value="S4"/>
    <property type="match status" value="1"/>
</dbReference>
<dbReference type="OrthoDB" id="9807829at2"/>
<dbReference type="AlphaFoldDB" id="A0A4D6YBC1"/>
<comment type="catalytic activity">
    <reaction evidence="6">
        <text>a uridine in RNA = a pseudouridine in RNA</text>
        <dbReference type="Rhea" id="RHEA:48348"/>
        <dbReference type="Rhea" id="RHEA-COMP:12068"/>
        <dbReference type="Rhea" id="RHEA-COMP:12069"/>
        <dbReference type="ChEBI" id="CHEBI:65314"/>
        <dbReference type="ChEBI" id="CHEBI:65315"/>
    </reaction>
</comment>
<dbReference type="SMART" id="SM00363">
    <property type="entry name" value="S4"/>
    <property type="match status" value="1"/>
</dbReference>
<evidence type="ECO:0000259" key="7">
    <source>
        <dbReference type="SMART" id="SM00363"/>
    </source>
</evidence>
<dbReference type="SUPFAM" id="SSF55174">
    <property type="entry name" value="Alpha-L RNA-binding motif"/>
    <property type="match status" value="1"/>
</dbReference>
<dbReference type="GO" id="GO:0160140">
    <property type="term" value="F:23S rRNA pseudouridine(1911/1915/1917) synthase activity"/>
    <property type="evidence" value="ECO:0007669"/>
    <property type="project" value="UniProtKB-EC"/>
</dbReference>
<dbReference type="EMBL" id="CP033004">
    <property type="protein sequence ID" value="QCI23378.1"/>
    <property type="molecule type" value="Genomic_DNA"/>
</dbReference>
<dbReference type="InterPro" id="IPR020103">
    <property type="entry name" value="PsdUridine_synth_cat_dom_sf"/>
</dbReference>
<dbReference type="PANTHER" id="PTHR21600:SF44">
    <property type="entry name" value="RIBOSOMAL LARGE SUBUNIT PSEUDOURIDINE SYNTHASE D"/>
    <property type="match status" value="1"/>
</dbReference>
<dbReference type="InterPro" id="IPR006225">
    <property type="entry name" value="PsdUridine_synth_RluC/D"/>
</dbReference>
<dbReference type="PANTHER" id="PTHR21600">
    <property type="entry name" value="MITOCHONDRIAL RNA PSEUDOURIDINE SYNTHASE"/>
    <property type="match status" value="1"/>
</dbReference>
<evidence type="ECO:0000256" key="4">
    <source>
        <dbReference type="PIRSR" id="PIRSR606225-1"/>
    </source>
</evidence>
<dbReference type="EC" id="5.4.99.-" evidence="6"/>
<dbReference type="PROSITE" id="PS01129">
    <property type="entry name" value="PSI_RLU"/>
    <property type="match status" value="1"/>
</dbReference>
<evidence type="ECO:0000313" key="9">
    <source>
        <dbReference type="Proteomes" id="UP000298566"/>
    </source>
</evidence>
<proteinExistence type="inferred from homology"/>
<dbReference type="RefSeq" id="WP_158336587.1">
    <property type="nucleotide sequence ID" value="NZ_CP033004.1"/>
</dbReference>
<dbReference type="GO" id="GO:0003723">
    <property type="term" value="F:RNA binding"/>
    <property type="evidence" value="ECO:0007669"/>
    <property type="project" value="UniProtKB-KW"/>
</dbReference>
<comment type="similarity">
    <text evidence="1 6">Belongs to the pseudouridine synthase RluA family.</text>
</comment>
<keyword evidence="5" id="KW-0694">RNA-binding</keyword>
<dbReference type="NCBIfam" id="TIGR00005">
    <property type="entry name" value="rluA_subfam"/>
    <property type="match status" value="1"/>
</dbReference>
<dbReference type="InterPro" id="IPR002942">
    <property type="entry name" value="S4_RNA-bd"/>
</dbReference>
<gene>
    <name evidence="8" type="primary">rluD</name>
    <name evidence="8" type="ORF">D9V73_01855</name>
</gene>
<dbReference type="NCBIfam" id="NF008385">
    <property type="entry name" value="PRK11180.1"/>
    <property type="match status" value="1"/>
</dbReference>
<dbReference type="Gene3D" id="3.30.2350.10">
    <property type="entry name" value="Pseudouridine synthase"/>
    <property type="match status" value="1"/>
</dbReference>
<dbReference type="InterPro" id="IPR050188">
    <property type="entry name" value="RluA_PseudoU_synthase"/>
</dbReference>
<feature type="domain" description="RNA-binding S4" evidence="7">
    <location>
        <begin position="19"/>
        <end position="84"/>
    </location>
</feature>
<dbReference type="PROSITE" id="PS50889">
    <property type="entry name" value="S4"/>
    <property type="match status" value="1"/>
</dbReference>
<comment type="function">
    <text evidence="6">Responsible for synthesis of pseudouridine from uracil.</text>
</comment>
<dbReference type="SUPFAM" id="SSF55120">
    <property type="entry name" value="Pseudouridine synthase"/>
    <property type="match status" value="1"/>
</dbReference>
<dbReference type="Pfam" id="PF01479">
    <property type="entry name" value="S4"/>
    <property type="match status" value="1"/>
</dbReference>
<dbReference type="Gene3D" id="3.10.290.10">
    <property type="entry name" value="RNA-binding S4 domain"/>
    <property type="match status" value="1"/>
</dbReference>
<organism evidence="8 9">
    <name type="scientific">Buchnera aphidicola subsp. Melaphis rhois</name>
    <dbReference type="NCBI Taxonomy" id="118103"/>
    <lineage>
        <taxon>Bacteria</taxon>
        <taxon>Pseudomonadati</taxon>
        <taxon>Pseudomonadota</taxon>
        <taxon>Gammaproteobacteria</taxon>
        <taxon>Enterobacterales</taxon>
        <taxon>Erwiniaceae</taxon>
        <taxon>Buchnera</taxon>
    </lineage>
</organism>
<evidence type="ECO:0000256" key="5">
    <source>
        <dbReference type="PROSITE-ProRule" id="PRU00182"/>
    </source>
</evidence>
<dbReference type="GO" id="GO:0000455">
    <property type="term" value="P:enzyme-directed rRNA pseudouridine synthesis"/>
    <property type="evidence" value="ECO:0007669"/>
    <property type="project" value="TreeGrafter"/>
</dbReference>
<evidence type="ECO:0000313" key="8">
    <source>
        <dbReference type="EMBL" id="QCI23378.1"/>
    </source>
</evidence>
<evidence type="ECO:0000256" key="2">
    <source>
        <dbReference type="ARBA" id="ARBA00023235"/>
    </source>
</evidence>
<evidence type="ECO:0000256" key="3">
    <source>
        <dbReference type="ARBA" id="ARBA00036882"/>
    </source>
</evidence>
<feature type="active site" evidence="4">
    <location>
        <position position="140"/>
    </location>
</feature>
<dbReference type="Pfam" id="PF00849">
    <property type="entry name" value="PseudoU_synth_2"/>
    <property type="match status" value="1"/>
</dbReference>
<reference evidence="8 9" key="1">
    <citation type="submission" date="2018-10" db="EMBL/GenBank/DDBJ databases">
        <title>Comparative functional genomics of the obligate endosymbiont Buchnera aphidicola.</title>
        <authorList>
            <person name="Chong R.A."/>
        </authorList>
    </citation>
    <scope>NUCLEOTIDE SEQUENCE [LARGE SCALE GENOMIC DNA]</scope>
    <source>
        <strain evidence="8 9">Mrh</strain>
    </source>
</reference>
<dbReference type="InterPro" id="IPR036986">
    <property type="entry name" value="S4_RNA-bd_sf"/>
</dbReference>
<dbReference type="Proteomes" id="UP000298566">
    <property type="component" value="Chromosome"/>
</dbReference>
<keyword evidence="2 6" id="KW-0413">Isomerase</keyword>
<sequence>MINIILFTIIIPSTCQLKIRLDKVLSQLFSEYSRTCLKKWILNNQISINGVVCNKPSINVYHRDEININVVKHLHHAYIPQDIHINVIYEDNDILVIDKQANLVVHPGAGNKYGTLLNALLYRDSNFLSVPRCGIVHRLDKNTTGLMVIAKNIASYNNLVESMRSRKIIRQYEAVVYGKLISGGGIFLSIQRHPLHRTMMTTSITGKSAITHYRIVKRFSYCTHIIVRLETGRTHQIRVHMLSINHPVVGDNIYRNKYKFCKSITSKMFEIVKKFPRQALHASKLCLKHPITGIWMEWNSVLPRDILNLLSQLNIYNDE</sequence>
<comment type="catalytic activity">
    <reaction evidence="3">
        <text>uridine(1911/1915/1917) in 23S rRNA = pseudouridine(1911/1915/1917) in 23S rRNA</text>
        <dbReference type="Rhea" id="RHEA:42524"/>
        <dbReference type="Rhea" id="RHEA-COMP:10097"/>
        <dbReference type="Rhea" id="RHEA-COMP:10098"/>
        <dbReference type="ChEBI" id="CHEBI:65314"/>
        <dbReference type="ChEBI" id="CHEBI:65315"/>
        <dbReference type="EC" id="5.4.99.23"/>
    </reaction>
</comment>
<evidence type="ECO:0000256" key="1">
    <source>
        <dbReference type="ARBA" id="ARBA00010876"/>
    </source>
</evidence>
<protein>
    <recommendedName>
        <fullName evidence="6">Pseudouridine synthase</fullName>
        <ecNumber evidence="6">5.4.99.-</ecNumber>
    </recommendedName>
</protein>
<dbReference type="InterPro" id="IPR006145">
    <property type="entry name" value="PsdUridine_synth_RsuA/RluA"/>
</dbReference>
<dbReference type="CDD" id="cd02869">
    <property type="entry name" value="PseudoU_synth_RluA_like"/>
    <property type="match status" value="1"/>
</dbReference>
<evidence type="ECO:0000256" key="6">
    <source>
        <dbReference type="RuleBase" id="RU362028"/>
    </source>
</evidence>
<accession>A0A4D6YBC1</accession>
<name>A0A4D6YBC1_BUCMH</name>